<comment type="caution">
    <text evidence="1">The sequence shown here is derived from an EMBL/GenBank/DDBJ whole genome shotgun (WGS) entry which is preliminary data.</text>
</comment>
<organism evidence="1 2">
    <name type="scientific">Acidocella aquatica</name>
    <dbReference type="NCBI Taxonomy" id="1922313"/>
    <lineage>
        <taxon>Bacteria</taxon>
        <taxon>Pseudomonadati</taxon>
        <taxon>Pseudomonadota</taxon>
        <taxon>Alphaproteobacteria</taxon>
        <taxon>Acetobacterales</taxon>
        <taxon>Acidocellaceae</taxon>
        <taxon>Acidocella</taxon>
    </lineage>
</organism>
<keyword evidence="2" id="KW-1185">Reference proteome</keyword>
<gene>
    <name evidence="1" type="ORF">GCM10010909_03930</name>
</gene>
<evidence type="ECO:0000313" key="2">
    <source>
        <dbReference type="Proteomes" id="UP001156641"/>
    </source>
</evidence>
<sequence>MQHRTPGLWKHGRHAAKLDNRDTGLNNPQVAQQNLAELARGPGLPIGGQAGPHIAREMIRDSFGRA</sequence>
<evidence type="ECO:0000313" key="1">
    <source>
        <dbReference type="EMBL" id="GLR65715.1"/>
    </source>
</evidence>
<proteinExistence type="predicted"/>
<reference evidence="2" key="1">
    <citation type="journal article" date="2019" name="Int. J. Syst. Evol. Microbiol.">
        <title>The Global Catalogue of Microorganisms (GCM) 10K type strain sequencing project: providing services to taxonomists for standard genome sequencing and annotation.</title>
        <authorList>
            <consortium name="The Broad Institute Genomics Platform"/>
            <consortium name="The Broad Institute Genome Sequencing Center for Infectious Disease"/>
            <person name="Wu L."/>
            <person name="Ma J."/>
        </authorList>
    </citation>
    <scope>NUCLEOTIDE SEQUENCE [LARGE SCALE GENOMIC DNA]</scope>
    <source>
        <strain evidence="2">NBRC 112502</strain>
    </source>
</reference>
<dbReference type="Proteomes" id="UP001156641">
    <property type="component" value="Unassembled WGS sequence"/>
</dbReference>
<name>A0ABQ6A379_9PROT</name>
<dbReference type="EMBL" id="BSOS01000006">
    <property type="protein sequence ID" value="GLR65715.1"/>
    <property type="molecule type" value="Genomic_DNA"/>
</dbReference>
<accession>A0ABQ6A379</accession>
<protein>
    <submittedName>
        <fullName evidence="1">Uncharacterized protein</fullName>
    </submittedName>
</protein>